<sequence>MNMKKYIYMTILLMSTMITLSSNNWIGMWMGMEINLMSFIPLMISHQDKKASQSMMIYFLTQSISSICMLFAILMNKFIMYNSYEQISQLILMISLMIKLGSAPFHMWLPEIMSNLNWTNNMLLMTWQKIAPMTILSNNINLQMIFLFIFLSTGIGAIGALNQTSLRKIMAYSSINHLGWMMLLMMMENTWMIYLSIYAMIIAMIFIMLNKKNILFINQMNSNKMTTLEKITMMSLMMSMGGLPPFTGFLPKWMTIQSMMNAEMWIMMTFMIFMSLITLFYYLRMMYPLIMNYSTKTKWMNQNINNKMTISILSGNILLPVMLLIPVF</sequence>
<dbReference type="GO" id="GO:0006120">
    <property type="term" value="P:mitochondrial electron transport, NADH to ubiquinone"/>
    <property type="evidence" value="ECO:0007669"/>
    <property type="project" value="InterPro"/>
</dbReference>
<dbReference type="GeneID" id="41699694"/>
<keyword evidence="12 18" id="KW-1133">Transmembrane helix</keyword>
<geneLocation type="mitochondrion" evidence="20"/>
<evidence type="ECO:0000256" key="4">
    <source>
        <dbReference type="ARBA" id="ARBA00012944"/>
    </source>
</evidence>
<evidence type="ECO:0000256" key="15">
    <source>
        <dbReference type="ARBA" id="ARBA00023128"/>
    </source>
</evidence>
<evidence type="ECO:0000256" key="7">
    <source>
        <dbReference type="ARBA" id="ARBA00022660"/>
    </source>
</evidence>
<keyword evidence="16 18" id="KW-0472">Membrane</keyword>
<dbReference type="CTD" id="4536"/>
<dbReference type="GO" id="GO:0008137">
    <property type="term" value="F:NADH dehydrogenase (ubiquinone) activity"/>
    <property type="evidence" value="ECO:0007669"/>
    <property type="project" value="UniProtKB-EC"/>
</dbReference>
<dbReference type="PRINTS" id="PR01436">
    <property type="entry name" value="NADHDHGNASE2"/>
</dbReference>
<dbReference type="RefSeq" id="YP_009643376.1">
    <property type="nucleotide sequence ID" value="NC_042430.1"/>
</dbReference>
<keyword evidence="14 18" id="KW-0830">Ubiquinone</keyword>
<keyword evidence="13 18" id="KW-0520">NAD</keyword>
<dbReference type="AlphaFoldDB" id="A0A4Y1JVN1"/>
<feature type="domain" description="NADH:quinone oxidoreductase/Mrp antiporter transmembrane" evidence="19">
    <location>
        <begin position="22"/>
        <end position="278"/>
    </location>
</feature>
<dbReference type="PANTHER" id="PTHR46552">
    <property type="entry name" value="NADH-UBIQUINONE OXIDOREDUCTASE CHAIN 2"/>
    <property type="match status" value="1"/>
</dbReference>
<evidence type="ECO:0000256" key="13">
    <source>
        <dbReference type="ARBA" id="ARBA00023027"/>
    </source>
</evidence>
<proteinExistence type="inferred from homology"/>
<feature type="transmembrane region" description="Helical" evidence="18">
    <location>
        <begin position="231"/>
        <end position="250"/>
    </location>
</feature>
<dbReference type="InterPro" id="IPR001750">
    <property type="entry name" value="ND/Mrp_TM"/>
</dbReference>
<evidence type="ECO:0000256" key="16">
    <source>
        <dbReference type="ARBA" id="ARBA00023136"/>
    </source>
</evidence>
<name>A0A4Y1JVN1_9HEMI</name>
<dbReference type="InterPro" id="IPR003917">
    <property type="entry name" value="NADH_UbQ_OxRdtase_chain2"/>
</dbReference>
<protein>
    <recommendedName>
        <fullName evidence="5 18">NADH-ubiquinone oxidoreductase chain 2</fullName>
        <ecNumber evidence="4 18">7.1.1.2</ecNumber>
    </recommendedName>
</protein>
<reference evidence="20" key="1">
    <citation type="submission" date="2016-05" db="EMBL/GenBank/DDBJ databases">
        <authorList>
            <person name="Yang C."/>
            <person name="Li H."/>
            <person name="Cai W.Z."/>
        </authorList>
    </citation>
    <scope>NUCLEOTIDE SEQUENCE</scope>
</reference>
<keyword evidence="9 18" id="KW-0999">Mitochondrion inner membrane</keyword>
<evidence type="ECO:0000256" key="2">
    <source>
        <dbReference type="ARBA" id="ARBA00004448"/>
    </source>
</evidence>
<evidence type="ECO:0000256" key="17">
    <source>
        <dbReference type="ARBA" id="ARBA00049551"/>
    </source>
</evidence>
<comment type="function">
    <text evidence="18">Core subunit of the mitochondrial membrane respiratory chain NADH dehydrogenase (Complex I) which catalyzes electron transfer from NADH through the respiratory chain, using ubiquinone as an electron acceptor. Essential for the catalytic activity and assembly of complex I.</text>
</comment>
<feature type="transmembrane region" description="Helical" evidence="18">
    <location>
        <begin position="262"/>
        <end position="283"/>
    </location>
</feature>
<keyword evidence="10 18" id="KW-1278">Translocase</keyword>
<feature type="transmembrane region" description="Helical" evidence="18">
    <location>
        <begin position="7"/>
        <end position="26"/>
    </location>
</feature>
<feature type="transmembrane region" description="Helical" evidence="18">
    <location>
        <begin position="193"/>
        <end position="210"/>
    </location>
</feature>
<feature type="transmembrane region" description="Helical" evidence="18">
    <location>
        <begin position="169"/>
        <end position="187"/>
    </location>
</feature>
<feature type="transmembrane region" description="Helical" evidence="18">
    <location>
        <begin position="304"/>
        <end position="325"/>
    </location>
</feature>
<dbReference type="InterPro" id="IPR050175">
    <property type="entry name" value="Complex_I_Subunit_2"/>
</dbReference>
<keyword evidence="8 18" id="KW-0812">Transmembrane</keyword>
<dbReference type="GO" id="GO:0005743">
    <property type="term" value="C:mitochondrial inner membrane"/>
    <property type="evidence" value="ECO:0007669"/>
    <property type="project" value="UniProtKB-SubCell"/>
</dbReference>
<comment type="catalytic activity">
    <reaction evidence="17 18">
        <text>a ubiquinone + NADH + 5 H(+)(in) = a ubiquinol + NAD(+) + 4 H(+)(out)</text>
        <dbReference type="Rhea" id="RHEA:29091"/>
        <dbReference type="Rhea" id="RHEA-COMP:9565"/>
        <dbReference type="Rhea" id="RHEA-COMP:9566"/>
        <dbReference type="ChEBI" id="CHEBI:15378"/>
        <dbReference type="ChEBI" id="CHEBI:16389"/>
        <dbReference type="ChEBI" id="CHEBI:17976"/>
        <dbReference type="ChEBI" id="CHEBI:57540"/>
        <dbReference type="ChEBI" id="CHEBI:57945"/>
        <dbReference type="EC" id="7.1.1.2"/>
    </reaction>
</comment>
<dbReference type="Pfam" id="PF00361">
    <property type="entry name" value="Proton_antipo_M"/>
    <property type="match status" value="1"/>
</dbReference>
<dbReference type="PANTHER" id="PTHR46552:SF1">
    <property type="entry name" value="NADH-UBIQUINONE OXIDOREDUCTASE CHAIN 2"/>
    <property type="match status" value="1"/>
</dbReference>
<evidence type="ECO:0000256" key="9">
    <source>
        <dbReference type="ARBA" id="ARBA00022792"/>
    </source>
</evidence>
<evidence type="ECO:0000256" key="5">
    <source>
        <dbReference type="ARBA" id="ARBA00021008"/>
    </source>
</evidence>
<evidence type="ECO:0000256" key="1">
    <source>
        <dbReference type="ARBA" id="ARBA00003257"/>
    </source>
</evidence>
<dbReference type="EC" id="7.1.1.2" evidence="4 18"/>
<evidence type="ECO:0000256" key="6">
    <source>
        <dbReference type="ARBA" id="ARBA00022448"/>
    </source>
</evidence>
<evidence type="ECO:0000256" key="8">
    <source>
        <dbReference type="ARBA" id="ARBA00022692"/>
    </source>
</evidence>
<comment type="subcellular location">
    <subcellularLocation>
        <location evidence="2 18">Mitochondrion inner membrane</location>
        <topology evidence="2 18">Multi-pass membrane protein</topology>
    </subcellularLocation>
</comment>
<accession>A0A4Y1JVN1</accession>
<keyword evidence="15 18" id="KW-0496">Mitochondrion</keyword>
<evidence type="ECO:0000256" key="18">
    <source>
        <dbReference type="RuleBase" id="RU003403"/>
    </source>
</evidence>
<feature type="transmembrane region" description="Helical" evidence="18">
    <location>
        <begin position="55"/>
        <end position="75"/>
    </location>
</feature>
<keyword evidence="7 18" id="KW-0679">Respiratory chain</keyword>
<feature type="transmembrane region" description="Helical" evidence="18">
    <location>
        <begin position="87"/>
        <end position="109"/>
    </location>
</feature>
<reference evidence="20" key="2">
    <citation type="journal article" date="2019" name="Syst. Entomol.">
        <title>Higher-level phylogeny and evolutionary history of Pentatomomorpha (Hemiptera: Heteroptera) inferred from mitochondrial genome sequences.</title>
        <authorList>
            <person name="Liu Y."/>
            <person name="Li H."/>
            <person name="Song F."/>
            <person name="Zhao Y."/>
            <person name="Wilson J.-J."/>
            <person name="Cai W."/>
        </authorList>
    </citation>
    <scope>NUCLEOTIDE SEQUENCE</scope>
</reference>
<evidence type="ECO:0000256" key="11">
    <source>
        <dbReference type="ARBA" id="ARBA00022982"/>
    </source>
</evidence>
<evidence type="ECO:0000256" key="3">
    <source>
        <dbReference type="ARBA" id="ARBA00007012"/>
    </source>
</evidence>
<comment type="function">
    <text evidence="1">Core subunit of the mitochondrial membrane respiratory chain NADH dehydrogenase (Complex I) that is believed to belong to the minimal assembly required for catalysis. Complex I functions in the transfer of electrons from NADH to the respiratory chain. The immediate electron acceptor for the enzyme is believed to be ubiquinone.</text>
</comment>
<comment type="similarity">
    <text evidence="3 18">Belongs to the complex I subunit 2 family.</text>
</comment>
<keyword evidence="6" id="KW-0813">Transport</keyword>
<gene>
    <name evidence="20" type="primary">ND2</name>
</gene>
<organism evidence="20">
    <name type="scientific">Pyrrhopeplus posthumus</name>
    <dbReference type="NCBI Taxonomy" id="696249"/>
    <lineage>
        <taxon>Eukaryota</taxon>
        <taxon>Metazoa</taxon>
        <taxon>Ecdysozoa</taxon>
        <taxon>Arthropoda</taxon>
        <taxon>Hexapoda</taxon>
        <taxon>Insecta</taxon>
        <taxon>Pterygota</taxon>
        <taxon>Neoptera</taxon>
        <taxon>Paraneoptera</taxon>
        <taxon>Hemiptera</taxon>
        <taxon>Heteroptera</taxon>
        <taxon>Panheteroptera</taxon>
        <taxon>Pentatomomorpha</taxon>
        <taxon>Pyrrhocoroidea</taxon>
        <taxon>Pyrrhocoridae</taxon>
        <taxon>Pyrrhopeplus</taxon>
    </lineage>
</organism>
<evidence type="ECO:0000256" key="10">
    <source>
        <dbReference type="ARBA" id="ARBA00022967"/>
    </source>
</evidence>
<evidence type="ECO:0000313" key="20">
    <source>
        <dbReference type="EMBL" id="APO08793.1"/>
    </source>
</evidence>
<dbReference type="EMBL" id="KX345779">
    <property type="protein sequence ID" value="APO08793.1"/>
    <property type="molecule type" value="Genomic_DNA"/>
</dbReference>
<evidence type="ECO:0000256" key="14">
    <source>
        <dbReference type="ARBA" id="ARBA00023075"/>
    </source>
</evidence>
<feature type="transmembrane region" description="Helical" evidence="18">
    <location>
        <begin position="142"/>
        <end position="162"/>
    </location>
</feature>
<evidence type="ECO:0000259" key="19">
    <source>
        <dbReference type="Pfam" id="PF00361"/>
    </source>
</evidence>
<evidence type="ECO:0000256" key="12">
    <source>
        <dbReference type="ARBA" id="ARBA00022989"/>
    </source>
</evidence>
<keyword evidence="11 18" id="KW-0249">Electron transport</keyword>